<dbReference type="EMBL" id="KL596848">
    <property type="protein sequence ID" value="KER23489.1"/>
    <property type="molecule type" value="Genomic_DNA"/>
</dbReference>
<evidence type="ECO:0000313" key="2">
    <source>
        <dbReference type="Proteomes" id="UP000054324"/>
    </source>
</evidence>
<dbReference type="Proteomes" id="UP000054324">
    <property type="component" value="Unassembled WGS sequence"/>
</dbReference>
<dbReference type="CTD" id="20322830"/>
<protein>
    <submittedName>
        <fullName evidence="1">Uncharacterized protein</fullName>
    </submittedName>
</protein>
<accession>A0A075A7N7</accession>
<reference evidence="1 2" key="1">
    <citation type="submission" date="2013-11" db="EMBL/GenBank/DDBJ databases">
        <title>Opisthorchis viverrini - life in the bile duct.</title>
        <authorList>
            <person name="Young N.D."/>
            <person name="Nagarajan N."/>
            <person name="Lin S.J."/>
            <person name="Korhonen P.K."/>
            <person name="Jex A.R."/>
            <person name="Hall R.S."/>
            <person name="Safavi-Hemami H."/>
            <person name="Kaewkong W."/>
            <person name="Bertrand D."/>
            <person name="Gao S."/>
            <person name="Seet Q."/>
            <person name="Wongkham S."/>
            <person name="Teh B.T."/>
            <person name="Wongkham C."/>
            <person name="Intapan P.M."/>
            <person name="Maleewong W."/>
            <person name="Yang X."/>
            <person name="Hu M."/>
            <person name="Wang Z."/>
            <person name="Hofmann A."/>
            <person name="Sternberg P.W."/>
            <person name="Tan P."/>
            <person name="Wang J."/>
            <person name="Gasser R.B."/>
        </authorList>
    </citation>
    <scope>NUCLEOTIDE SEQUENCE [LARGE SCALE GENOMIC DNA]</scope>
</reference>
<name>A0A075A7N7_OPIVI</name>
<keyword evidence="2" id="KW-1185">Reference proteome</keyword>
<dbReference type="RefSeq" id="XP_009172781.1">
    <property type="nucleotide sequence ID" value="XM_009174517.1"/>
</dbReference>
<dbReference type="AlphaFoldDB" id="A0A075A7N7"/>
<gene>
    <name evidence="1" type="ORF">T265_08651</name>
</gene>
<organism evidence="1 2">
    <name type="scientific">Opisthorchis viverrini</name>
    <name type="common">Southeast Asian liver fluke</name>
    <dbReference type="NCBI Taxonomy" id="6198"/>
    <lineage>
        <taxon>Eukaryota</taxon>
        <taxon>Metazoa</taxon>
        <taxon>Spiralia</taxon>
        <taxon>Lophotrochozoa</taxon>
        <taxon>Platyhelminthes</taxon>
        <taxon>Trematoda</taxon>
        <taxon>Digenea</taxon>
        <taxon>Opisthorchiida</taxon>
        <taxon>Opisthorchiata</taxon>
        <taxon>Opisthorchiidae</taxon>
        <taxon>Opisthorchis</taxon>
    </lineage>
</organism>
<dbReference type="KEGG" id="ovi:T265_08651"/>
<sequence length="263" mass="29473">MMGKAGSQVTDTELHYRSARRKQSTSVRCLITSVANKLRLHETEASVLPKMIIPATVDHSAKLSLKIRQIRSAVTHFRRLAATPPESSTNAWIPPDRPGRNREVEVGFEPRTFRPGPLTKQNTLFQCQGTSSVSPPAVTDSRIDTQDRGFCPSFPGRFCSYRSVAVVHLKGTSEKRKERVQPPEEGHSTQLLPEMKKFEAGNYSRGGPLDTLNEGNVFHNLVGVLQERSDVGPIEYLEVHASNTGEEYTRVIVEFYYSNKTFE</sequence>
<proteinExistence type="predicted"/>
<evidence type="ECO:0000313" key="1">
    <source>
        <dbReference type="EMBL" id="KER23489.1"/>
    </source>
</evidence>
<dbReference type="GeneID" id="20322830"/>